<evidence type="ECO:0000256" key="1">
    <source>
        <dbReference type="ARBA" id="ARBA00023015"/>
    </source>
</evidence>
<accession>A0ABT4TYN0</accession>
<evidence type="ECO:0000256" key="3">
    <source>
        <dbReference type="ARBA" id="ARBA00023163"/>
    </source>
</evidence>
<dbReference type="Pfam" id="PF17940">
    <property type="entry name" value="TetR_C_31"/>
    <property type="match status" value="1"/>
</dbReference>
<gene>
    <name evidence="6" type="ORF">O4J56_04055</name>
</gene>
<dbReference type="SUPFAM" id="SSF48498">
    <property type="entry name" value="Tetracyclin repressor-like, C-terminal domain"/>
    <property type="match status" value="1"/>
</dbReference>
<dbReference type="InterPro" id="IPR050109">
    <property type="entry name" value="HTH-type_TetR-like_transc_reg"/>
</dbReference>
<feature type="DNA-binding region" description="H-T-H motif" evidence="4">
    <location>
        <begin position="32"/>
        <end position="51"/>
    </location>
</feature>
<dbReference type="InterPro" id="IPR009057">
    <property type="entry name" value="Homeodomain-like_sf"/>
</dbReference>
<keyword evidence="1" id="KW-0805">Transcription regulation</keyword>
<dbReference type="SUPFAM" id="SSF46689">
    <property type="entry name" value="Homeodomain-like"/>
    <property type="match status" value="1"/>
</dbReference>
<name>A0ABT4TYN0_9ACTN</name>
<keyword evidence="3" id="KW-0804">Transcription</keyword>
<dbReference type="InterPro" id="IPR041583">
    <property type="entry name" value="TetR_C_31"/>
</dbReference>
<reference evidence="6 7" key="1">
    <citation type="submission" date="2023-01" db="EMBL/GenBank/DDBJ databases">
        <title>Draft genome sequence of Nocardiopsis sp. RSe5-2 isolated from halophytes.</title>
        <authorList>
            <person name="Duangmal K."/>
            <person name="Chantavorakit T."/>
        </authorList>
    </citation>
    <scope>NUCLEOTIDE SEQUENCE [LARGE SCALE GENOMIC DNA]</scope>
    <source>
        <strain evidence="6 7">RSe5-2</strain>
    </source>
</reference>
<evidence type="ECO:0000256" key="2">
    <source>
        <dbReference type="ARBA" id="ARBA00023125"/>
    </source>
</evidence>
<dbReference type="Proteomes" id="UP001527866">
    <property type="component" value="Unassembled WGS sequence"/>
</dbReference>
<proteinExistence type="predicted"/>
<evidence type="ECO:0000313" key="6">
    <source>
        <dbReference type="EMBL" id="MDA2809804.1"/>
    </source>
</evidence>
<dbReference type="EMBL" id="JAQFWQ010000007">
    <property type="protein sequence ID" value="MDA2809804.1"/>
    <property type="molecule type" value="Genomic_DNA"/>
</dbReference>
<comment type="caution">
    <text evidence="6">The sequence shown here is derived from an EMBL/GenBank/DDBJ whole genome shotgun (WGS) entry which is preliminary data.</text>
</comment>
<keyword evidence="7" id="KW-1185">Reference proteome</keyword>
<protein>
    <submittedName>
        <fullName evidence="6">TetR family transcriptional regulator</fullName>
    </submittedName>
</protein>
<dbReference type="RefSeq" id="WP_270683709.1">
    <property type="nucleotide sequence ID" value="NZ_JAQFWQ010000007.1"/>
</dbReference>
<dbReference type="Gene3D" id="1.10.357.10">
    <property type="entry name" value="Tetracycline Repressor, domain 2"/>
    <property type="match status" value="1"/>
</dbReference>
<evidence type="ECO:0000259" key="5">
    <source>
        <dbReference type="PROSITE" id="PS50977"/>
    </source>
</evidence>
<dbReference type="PANTHER" id="PTHR30055">
    <property type="entry name" value="HTH-TYPE TRANSCRIPTIONAL REGULATOR RUTR"/>
    <property type="match status" value="1"/>
</dbReference>
<feature type="domain" description="HTH tetR-type" evidence="5">
    <location>
        <begin position="9"/>
        <end position="69"/>
    </location>
</feature>
<dbReference type="PANTHER" id="PTHR30055:SF234">
    <property type="entry name" value="HTH-TYPE TRANSCRIPTIONAL REGULATOR BETI"/>
    <property type="match status" value="1"/>
</dbReference>
<evidence type="ECO:0000256" key="4">
    <source>
        <dbReference type="PROSITE-ProRule" id="PRU00335"/>
    </source>
</evidence>
<dbReference type="Pfam" id="PF00440">
    <property type="entry name" value="TetR_N"/>
    <property type="match status" value="1"/>
</dbReference>
<evidence type="ECO:0000313" key="7">
    <source>
        <dbReference type="Proteomes" id="UP001527866"/>
    </source>
</evidence>
<keyword evidence="2 4" id="KW-0238">DNA-binding</keyword>
<dbReference type="InterPro" id="IPR001647">
    <property type="entry name" value="HTH_TetR"/>
</dbReference>
<dbReference type="InterPro" id="IPR036271">
    <property type="entry name" value="Tet_transcr_reg_TetR-rel_C_sf"/>
</dbReference>
<sequence>MATSAERGRQVRSRLLQAAAELVAEQGWNAVSTRMVAERAGVAPGLVHYHFASLPALLTEASVQVMEAVVEGAEQGLSQARTAARALELMLADLDRYPGDDPASRLVSEAMLAAGRDEGLRTAMAGLLARFRARLGDRLAAQGVPDPHRTAAVLAAALDGMMLHRTLDPELTSTAVAPVLGRLLQDGTPGTAQEGHP</sequence>
<dbReference type="PROSITE" id="PS50977">
    <property type="entry name" value="HTH_TETR_2"/>
    <property type="match status" value="1"/>
</dbReference>
<dbReference type="PRINTS" id="PR00455">
    <property type="entry name" value="HTHTETR"/>
</dbReference>
<organism evidence="6 7">
    <name type="scientific">Nocardiopsis endophytica</name>
    <dbReference type="NCBI Taxonomy" id="3018445"/>
    <lineage>
        <taxon>Bacteria</taxon>
        <taxon>Bacillati</taxon>
        <taxon>Actinomycetota</taxon>
        <taxon>Actinomycetes</taxon>
        <taxon>Streptosporangiales</taxon>
        <taxon>Nocardiopsidaceae</taxon>
        <taxon>Nocardiopsis</taxon>
    </lineage>
</organism>